<dbReference type="PROSITE" id="PS51649">
    <property type="entry name" value="NPH3"/>
    <property type="match status" value="1"/>
</dbReference>
<dbReference type="OMA" id="HISNIIG"/>
<comment type="caution">
    <text evidence="4">The sequence shown here is derived from an EMBL/GenBank/DDBJ whole genome shotgun (WGS) entry which is preliminary data.</text>
</comment>
<feature type="non-terminal residue" evidence="4">
    <location>
        <position position="481"/>
    </location>
</feature>
<reference evidence="4 5" key="1">
    <citation type="journal article" date="2021" name="Nat. Plants">
        <title>The Taxus genome provides insights into paclitaxel biosynthesis.</title>
        <authorList>
            <person name="Xiong X."/>
            <person name="Gou J."/>
            <person name="Liao Q."/>
            <person name="Li Y."/>
            <person name="Zhou Q."/>
            <person name="Bi G."/>
            <person name="Li C."/>
            <person name="Du R."/>
            <person name="Wang X."/>
            <person name="Sun T."/>
            <person name="Guo L."/>
            <person name="Liang H."/>
            <person name="Lu P."/>
            <person name="Wu Y."/>
            <person name="Zhang Z."/>
            <person name="Ro D.K."/>
            <person name="Shang Y."/>
            <person name="Huang S."/>
            <person name="Yan J."/>
        </authorList>
    </citation>
    <scope>NUCLEOTIDE SEQUENCE [LARGE SCALE GENOMIC DNA]</scope>
    <source>
        <strain evidence="4">Ta-2019</strain>
    </source>
</reference>
<evidence type="ECO:0000313" key="4">
    <source>
        <dbReference type="EMBL" id="KAH9328368.1"/>
    </source>
</evidence>
<name>A0AA38LKL0_TAXCH</name>
<dbReference type="InterPro" id="IPR027356">
    <property type="entry name" value="NPH3_dom"/>
</dbReference>
<dbReference type="InterPro" id="IPR043454">
    <property type="entry name" value="NPH3/RPT2-like"/>
</dbReference>
<dbReference type="EMBL" id="JAHRHJ020000001">
    <property type="protein sequence ID" value="KAH9328368.1"/>
    <property type="molecule type" value="Genomic_DNA"/>
</dbReference>
<proteinExistence type="predicted"/>
<dbReference type="Gene3D" id="3.30.710.10">
    <property type="entry name" value="Potassium Channel Kv1.1, Chain A"/>
    <property type="match status" value="1"/>
</dbReference>
<dbReference type="Proteomes" id="UP000824469">
    <property type="component" value="Unassembled WGS sequence"/>
</dbReference>
<dbReference type="SUPFAM" id="SSF54695">
    <property type="entry name" value="POZ domain"/>
    <property type="match status" value="1"/>
</dbReference>
<keyword evidence="5" id="KW-1185">Reference proteome</keyword>
<gene>
    <name evidence="4" type="ORF">KI387_000476</name>
</gene>
<evidence type="ECO:0000313" key="5">
    <source>
        <dbReference type="Proteomes" id="UP000824469"/>
    </source>
</evidence>
<comment type="pathway">
    <text evidence="1">Protein modification; protein ubiquitination.</text>
</comment>
<dbReference type="InterPro" id="IPR011333">
    <property type="entry name" value="SKP1/BTB/POZ_sf"/>
</dbReference>
<dbReference type="Pfam" id="PF03000">
    <property type="entry name" value="NPH3"/>
    <property type="match status" value="1"/>
</dbReference>
<evidence type="ECO:0000259" key="3">
    <source>
        <dbReference type="PROSITE" id="PS51649"/>
    </source>
</evidence>
<keyword evidence="2" id="KW-0833">Ubl conjugation pathway</keyword>
<evidence type="ECO:0000256" key="1">
    <source>
        <dbReference type="ARBA" id="ARBA00004906"/>
    </source>
</evidence>
<protein>
    <recommendedName>
        <fullName evidence="3">NPH3 domain-containing protein</fullName>
    </recommendedName>
</protein>
<organism evidence="4 5">
    <name type="scientific">Taxus chinensis</name>
    <name type="common">Chinese yew</name>
    <name type="synonym">Taxus wallichiana var. chinensis</name>
    <dbReference type="NCBI Taxonomy" id="29808"/>
    <lineage>
        <taxon>Eukaryota</taxon>
        <taxon>Viridiplantae</taxon>
        <taxon>Streptophyta</taxon>
        <taxon>Embryophyta</taxon>
        <taxon>Tracheophyta</taxon>
        <taxon>Spermatophyta</taxon>
        <taxon>Pinopsida</taxon>
        <taxon>Pinidae</taxon>
        <taxon>Conifers II</taxon>
        <taxon>Cupressales</taxon>
        <taxon>Taxaceae</taxon>
        <taxon>Taxus</taxon>
    </lineage>
</organism>
<accession>A0AA38LKL0</accession>
<evidence type="ECO:0000256" key="2">
    <source>
        <dbReference type="ARBA" id="ARBA00022786"/>
    </source>
</evidence>
<dbReference type="AlphaFoldDB" id="A0AA38LKL0"/>
<sequence>MRLSNVGNPSYKVSVLFGAVDGNNKVIPVCHVYDRLLSDVPSDISVEAGETTFALHKFPLVSKSGRIRKQLADSKDATKVHLQDMPGGAEAFEFAAKFCYGAIPEISASNVAMLRCAASYLEMTDHYSDGSLETRTETYLNEIVCHNLPDSVTVLHTCENLLPFAEDLKIIVRCIEAITSAASNEELKRGLSRLTASGSQSQWISSQDYPKPESATAADPDSWWGKELIILNIHMFQRIVTAMKSKGLGHDIVTGALMHYARNSLEPYTKQPNPEAAIKASPGLHRPRFKSPGVPAPTLAEREKKSVVETVVSLLPPQSKTMPVNFISWLLRAAMMLNVTASFRTELEKRFGARLEQATVDDLLVPSYTSYKEEGHTLYDTDVVLRIVANFLQFSEEGEAEAWDAIGGGGYESDVVGSPTHNHKQNQNVIQVSKLLDSYLAEIAPDSHLSMSTFVALAEAMPDDARLVDDGLYRAIDIFLK</sequence>
<dbReference type="PANTHER" id="PTHR32370">
    <property type="entry name" value="OS12G0117600 PROTEIN"/>
    <property type="match status" value="1"/>
</dbReference>
<feature type="domain" description="NPH3" evidence="3">
    <location>
        <begin position="222"/>
        <end position="481"/>
    </location>
</feature>